<accession>I0HN48</accession>
<dbReference type="GO" id="GO:0005524">
    <property type="term" value="F:ATP binding"/>
    <property type="evidence" value="ECO:0007669"/>
    <property type="project" value="UniProtKB-UniRule"/>
</dbReference>
<gene>
    <name evidence="7 9" type="primary">aspS</name>
    <name evidence="9" type="ordered locus">RGE_10940</name>
</gene>
<dbReference type="InterPro" id="IPR047090">
    <property type="entry name" value="AspRS_core"/>
</dbReference>
<feature type="site" description="Important for tRNA non-discrimination" evidence="7">
    <location>
        <position position="30"/>
    </location>
</feature>
<feature type="region of interest" description="Aspartate" evidence="7">
    <location>
        <begin position="196"/>
        <end position="199"/>
    </location>
</feature>
<feature type="binding site" evidence="7">
    <location>
        <position position="488"/>
    </location>
    <ligand>
        <name>ATP</name>
        <dbReference type="ChEBI" id="CHEBI:30616"/>
    </ligand>
</feature>
<proteinExistence type="inferred from homology"/>
<dbReference type="PRINTS" id="PR01042">
    <property type="entry name" value="TRNASYNTHASP"/>
</dbReference>
<evidence type="ECO:0000256" key="7">
    <source>
        <dbReference type="HAMAP-Rule" id="MF_00044"/>
    </source>
</evidence>
<dbReference type="HAMAP" id="MF_00044">
    <property type="entry name" value="Asp_tRNA_synth_type1"/>
    <property type="match status" value="1"/>
</dbReference>
<comment type="similarity">
    <text evidence="1 7">Belongs to the class-II aminoacyl-tRNA synthetase family. Type 1 subfamily.</text>
</comment>
<dbReference type="NCBIfam" id="NF001750">
    <property type="entry name" value="PRK00476.1"/>
    <property type="match status" value="1"/>
</dbReference>
<dbReference type="HOGENOM" id="CLU_014330_3_2_4"/>
<organism evidence="9 10">
    <name type="scientific">Rubrivivax gelatinosus (strain NBRC 100245 / IL144)</name>
    <dbReference type="NCBI Taxonomy" id="983917"/>
    <lineage>
        <taxon>Bacteria</taxon>
        <taxon>Pseudomonadati</taxon>
        <taxon>Pseudomonadota</taxon>
        <taxon>Betaproteobacteria</taxon>
        <taxon>Burkholderiales</taxon>
        <taxon>Sphaerotilaceae</taxon>
        <taxon>Rubrivivax</taxon>
    </lineage>
</organism>
<comment type="subunit">
    <text evidence="7">Homodimer.</text>
</comment>
<feature type="binding site" evidence="7">
    <location>
        <position position="454"/>
    </location>
    <ligand>
        <name>L-aspartate</name>
        <dbReference type="ChEBI" id="CHEBI:29991"/>
    </ligand>
</feature>
<keyword evidence="7" id="KW-0963">Cytoplasm</keyword>
<dbReference type="InterPro" id="IPR004115">
    <property type="entry name" value="GAD-like_sf"/>
</dbReference>
<evidence type="ECO:0000259" key="8">
    <source>
        <dbReference type="PROSITE" id="PS50862"/>
    </source>
</evidence>
<dbReference type="SUPFAM" id="SSF55261">
    <property type="entry name" value="GAD domain-like"/>
    <property type="match status" value="1"/>
</dbReference>
<dbReference type="RefSeq" id="WP_014427306.1">
    <property type="nucleotide sequence ID" value="NC_017075.1"/>
</dbReference>
<dbReference type="InterPro" id="IPR045864">
    <property type="entry name" value="aa-tRNA-synth_II/BPL/LPL"/>
</dbReference>
<dbReference type="eggNOG" id="COG0173">
    <property type="taxonomic scope" value="Bacteria"/>
</dbReference>
<dbReference type="InterPro" id="IPR002312">
    <property type="entry name" value="Asp/Asn-tRNA-synth_IIb"/>
</dbReference>
<dbReference type="InterPro" id="IPR012340">
    <property type="entry name" value="NA-bd_OB-fold"/>
</dbReference>
<feature type="site" description="Important for tRNA non-discrimination" evidence="7">
    <location>
        <position position="81"/>
    </location>
</feature>
<sequence>MRTTYCGLVSETLMDQTVTLMGWAHRRRDHGGVIFIDLRDREGLVQIVCDPDRPEMFKAAEGVRNEFCLKVVGKVRARPAGTENTNLTSGKIEVLAYELEVLNASVTPPFQLDDDNLSETVRLTHRVLDLRRPMMQKNLMLRYRVAMEVRKYLDEQGFVDIETPMLTKSTPEGARDYLVPSRVHDGMFFALPQSPQLFKQLLMVAGFDRYYQITKCFRDEDLRADRQPEFTQIDIETSFLDEAEIRAITEGMVRTVFRKALGVELPVYGELTYAEAMHRYGSDKPDLRVKLEFTEMTDVMKTVDFKVFAGPATSKGGRVAALRVPGGGEMSRSEIDAYTEFVKIYGAKGLAWIKVNDAGKGRDGLQSPIVKNLHDAAIAEILARTGACNGDLIFFGADKAKVVNDALGALRVKIGHSEFGRNHGLFEDKWAPLWVVDFPMFEHDDEAGRWNAVHHPFTAPKDGHEDLMDTDPGACIAKAYDMVLNGWELGGGSVRIHRAEVQSKVFKALNISAEDAKVKFGFLLDALQYGAPPHGGLAFGLDRLVTLMTKAESIRDVIAFPKTQRAQCLLTGAPSNVDEAQLRELHIRLRNPAQA</sequence>
<evidence type="ECO:0000256" key="1">
    <source>
        <dbReference type="ARBA" id="ARBA00006303"/>
    </source>
</evidence>
<evidence type="ECO:0000256" key="4">
    <source>
        <dbReference type="ARBA" id="ARBA00022840"/>
    </source>
</evidence>
<dbReference type="CDD" id="cd04317">
    <property type="entry name" value="EcAspRS_like_N"/>
    <property type="match status" value="1"/>
</dbReference>
<dbReference type="KEGG" id="rge:RGE_10940"/>
<dbReference type="SUPFAM" id="SSF55681">
    <property type="entry name" value="Class II aaRS and biotin synthetases"/>
    <property type="match status" value="1"/>
</dbReference>
<dbReference type="InterPro" id="IPR004524">
    <property type="entry name" value="Asp-tRNA-ligase_1"/>
</dbReference>
<dbReference type="Gene3D" id="3.30.930.10">
    <property type="entry name" value="Bira Bifunctional Protein, Domain 2"/>
    <property type="match status" value="1"/>
</dbReference>
<feature type="binding site" evidence="7">
    <location>
        <begin position="218"/>
        <end position="220"/>
    </location>
    <ligand>
        <name>ATP</name>
        <dbReference type="ChEBI" id="CHEBI:30616"/>
    </ligand>
</feature>
<dbReference type="PROSITE" id="PS50862">
    <property type="entry name" value="AA_TRNA_LIGASE_II"/>
    <property type="match status" value="1"/>
</dbReference>
<dbReference type="Gene3D" id="3.30.1360.30">
    <property type="entry name" value="GAD-like domain"/>
    <property type="match status" value="1"/>
</dbReference>
<dbReference type="NCBIfam" id="TIGR00459">
    <property type="entry name" value="aspS_bact"/>
    <property type="match status" value="1"/>
</dbReference>
<protein>
    <recommendedName>
        <fullName evidence="7">Aspartate--tRNA(Asp/Asn) ligase</fullName>
        <ecNumber evidence="7">6.1.1.23</ecNumber>
    </recommendedName>
    <alternativeName>
        <fullName evidence="7">Aspartyl-tRNA synthetase</fullName>
        <shortName evidence="7">AspRS</shortName>
    </alternativeName>
    <alternativeName>
        <fullName evidence="7">Non-discriminating aspartyl-tRNA synthetase</fullName>
        <shortName evidence="7">ND-AspRS</shortName>
    </alternativeName>
</protein>
<dbReference type="STRING" id="983917.RGE_10940"/>
<dbReference type="GO" id="GO:0003676">
    <property type="term" value="F:nucleic acid binding"/>
    <property type="evidence" value="ECO:0007669"/>
    <property type="project" value="InterPro"/>
</dbReference>
<feature type="binding site" evidence="7">
    <location>
        <begin position="540"/>
        <end position="543"/>
    </location>
    <ligand>
        <name>ATP</name>
        <dbReference type="ChEBI" id="CHEBI:30616"/>
    </ligand>
</feature>
<evidence type="ECO:0000313" key="10">
    <source>
        <dbReference type="Proteomes" id="UP000007883"/>
    </source>
</evidence>
<keyword evidence="5 7" id="KW-0648">Protein biosynthesis</keyword>
<dbReference type="Proteomes" id="UP000007883">
    <property type="component" value="Chromosome"/>
</dbReference>
<dbReference type="Gene3D" id="2.40.50.140">
    <property type="entry name" value="Nucleic acid-binding proteins"/>
    <property type="match status" value="1"/>
</dbReference>
<dbReference type="GO" id="GO:0050560">
    <property type="term" value="F:aspartate-tRNA(Asn) ligase activity"/>
    <property type="evidence" value="ECO:0007669"/>
    <property type="project" value="UniProtKB-EC"/>
</dbReference>
<dbReference type="PATRIC" id="fig|983917.3.peg.1070"/>
<evidence type="ECO:0000256" key="6">
    <source>
        <dbReference type="ARBA" id="ARBA00023146"/>
    </source>
</evidence>
<keyword evidence="10" id="KW-1185">Reference proteome</keyword>
<dbReference type="InterPro" id="IPR029351">
    <property type="entry name" value="GAD_dom"/>
</dbReference>
<comment type="function">
    <text evidence="7">Aspartyl-tRNA synthetase with relaxed tRNA specificity since it is able to aspartylate not only its cognate tRNA(Asp) but also tRNA(Asn). Reaction proceeds in two steps: L-aspartate is first activated by ATP to form Asp-AMP and then transferred to the acceptor end of tRNA(Asp/Asn).</text>
</comment>
<feature type="binding site" evidence="7">
    <location>
        <position position="172"/>
    </location>
    <ligand>
        <name>L-aspartate</name>
        <dbReference type="ChEBI" id="CHEBI:29991"/>
    </ligand>
</feature>
<reference evidence="9 10" key="1">
    <citation type="journal article" date="2012" name="J. Bacteriol.">
        <title>Complete genome sequence of phototrophic betaproteobacterium Rubrivivax gelatinosus IL144.</title>
        <authorList>
            <person name="Nagashima S."/>
            <person name="Kamimura A."/>
            <person name="Shimizu T."/>
            <person name="Nakamura-isaki S."/>
            <person name="Aono E."/>
            <person name="Sakamoto K."/>
            <person name="Ichikawa N."/>
            <person name="Nakazawa H."/>
            <person name="Sekine M."/>
            <person name="Yamazaki S."/>
            <person name="Fujita N."/>
            <person name="Shimada K."/>
            <person name="Hanada S."/>
            <person name="Nagashima K.V.P."/>
        </authorList>
    </citation>
    <scope>NUCLEOTIDE SEQUENCE [LARGE SCALE GENOMIC DNA]</scope>
    <source>
        <strain evidence="10">NBRC 100245 / IL144</strain>
    </source>
</reference>
<dbReference type="EC" id="6.1.1.23" evidence="7"/>
<dbReference type="InterPro" id="IPR004365">
    <property type="entry name" value="NA-bd_OB_tRNA"/>
</dbReference>
<evidence type="ECO:0000256" key="5">
    <source>
        <dbReference type="ARBA" id="ARBA00022917"/>
    </source>
</evidence>
<evidence type="ECO:0000256" key="3">
    <source>
        <dbReference type="ARBA" id="ARBA00022741"/>
    </source>
</evidence>
<dbReference type="CDD" id="cd00777">
    <property type="entry name" value="AspRS_core"/>
    <property type="match status" value="1"/>
</dbReference>
<evidence type="ECO:0000256" key="2">
    <source>
        <dbReference type="ARBA" id="ARBA00022598"/>
    </source>
</evidence>
<feature type="binding site" evidence="7">
    <location>
        <position position="218"/>
    </location>
    <ligand>
        <name>L-aspartate</name>
        <dbReference type="ChEBI" id="CHEBI:29991"/>
    </ligand>
</feature>
<keyword evidence="3 7" id="KW-0547">Nucleotide-binding</keyword>
<dbReference type="GO" id="GO:0005737">
    <property type="term" value="C:cytoplasm"/>
    <property type="evidence" value="ECO:0007669"/>
    <property type="project" value="UniProtKB-SubCell"/>
</dbReference>
<dbReference type="AlphaFoldDB" id="I0HN48"/>
<keyword evidence="2 7" id="KW-0436">Ligase</keyword>
<feature type="domain" description="Aminoacyl-transfer RNA synthetases class-II family profile" evidence="8">
    <location>
        <begin position="139"/>
        <end position="561"/>
    </location>
</feature>
<feature type="binding site" evidence="7">
    <location>
        <position position="227"/>
    </location>
    <ligand>
        <name>ATP</name>
        <dbReference type="ChEBI" id="CHEBI:30616"/>
    </ligand>
</feature>
<evidence type="ECO:0000313" key="9">
    <source>
        <dbReference type="EMBL" id="BAL94435.1"/>
    </source>
</evidence>
<dbReference type="InterPro" id="IPR004364">
    <property type="entry name" value="Aa-tRNA-synt_II"/>
</dbReference>
<dbReference type="GO" id="GO:0004815">
    <property type="term" value="F:aspartate-tRNA ligase activity"/>
    <property type="evidence" value="ECO:0007669"/>
    <property type="project" value="UniProtKB-UniRule"/>
</dbReference>
<feature type="binding site" evidence="7">
    <location>
        <position position="495"/>
    </location>
    <ligand>
        <name>L-aspartate</name>
        <dbReference type="ChEBI" id="CHEBI:29991"/>
    </ligand>
</feature>
<keyword evidence="4 7" id="KW-0067">ATP-binding</keyword>
<dbReference type="PANTHER" id="PTHR22594">
    <property type="entry name" value="ASPARTYL/LYSYL-TRNA SYNTHETASE"/>
    <property type="match status" value="1"/>
</dbReference>
<keyword evidence="6 7" id="KW-0030">Aminoacyl-tRNA synthetase</keyword>
<dbReference type="Pfam" id="PF01336">
    <property type="entry name" value="tRNA_anti-codon"/>
    <property type="match status" value="1"/>
</dbReference>
<dbReference type="GO" id="GO:0006422">
    <property type="term" value="P:aspartyl-tRNA aminoacylation"/>
    <property type="evidence" value="ECO:0007669"/>
    <property type="project" value="UniProtKB-UniRule"/>
</dbReference>
<comment type="catalytic activity">
    <reaction evidence="7">
        <text>tRNA(Asx) + L-aspartate + ATP = L-aspartyl-tRNA(Asx) + AMP + diphosphate</text>
        <dbReference type="Rhea" id="RHEA:18349"/>
        <dbReference type="Rhea" id="RHEA-COMP:9710"/>
        <dbReference type="Rhea" id="RHEA-COMP:9711"/>
        <dbReference type="ChEBI" id="CHEBI:29991"/>
        <dbReference type="ChEBI" id="CHEBI:30616"/>
        <dbReference type="ChEBI" id="CHEBI:33019"/>
        <dbReference type="ChEBI" id="CHEBI:78442"/>
        <dbReference type="ChEBI" id="CHEBI:78516"/>
        <dbReference type="ChEBI" id="CHEBI:456215"/>
        <dbReference type="EC" id="6.1.1.23"/>
    </reaction>
</comment>
<dbReference type="InterPro" id="IPR047089">
    <property type="entry name" value="Asp-tRNA-ligase_1_N"/>
</dbReference>
<dbReference type="Pfam" id="PF00152">
    <property type="entry name" value="tRNA-synt_2"/>
    <property type="match status" value="1"/>
</dbReference>
<name>I0HN48_RUBGI</name>
<dbReference type="SUPFAM" id="SSF50249">
    <property type="entry name" value="Nucleic acid-binding proteins"/>
    <property type="match status" value="1"/>
</dbReference>
<dbReference type="EMBL" id="AP012320">
    <property type="protein sequence ID" value="BAL94435.1"/>
    <property type="molecule type" value="Genomic_DNA"/>
</dbReference>
<dbReference type="InterPro" id="IPR006195">
    <property type="entry name" value="aa-tRNA-synth_II"/>
</dbReference>
<comment type="subcellular location">
    <subcellularLocation>
        <location evidence="7">Cytoplasm</location>
    </subcellularLocation>
</comment>
<dbReference type="Pfam" id="PF02938">
    <property type="entry name" value="GAD"/>
    <property type="match status" value="1"/>
</dbReference>
<dbReference type="PANTHER" id="PTHR22594:SF5">
    <property type="entry name" value="ASPARTATE--TRNA LIGASE, MITOCHONDRIAL"/>
    <property type="match status" value="1"/>
</dbReference>